<name>A0AAV3P638_LITER</name>
<comment type="caution">
    <text evidence="1">The sequence shown here is derived from an EMBL/GenBank/DDBJ whole genome shotgun (WGS) entry which is preliminary data.</text>
</comment>
<sequence>MNFRNKVEYGTMGPRAYDLLVKPGYDPEEGKTLGELPPKVTGDKVHGLNKTQKVLQQKGHSIKSPSTGLGYVPKSPLRVLIKRVNNCHISVVEESSTEGQKANKQKSVFLRLGEKVKSHNPIQRRSVFDKLGKPTSNLIKERSEEEESSASCFNIEEGNGGMPERATFLAEQAHRGPHPWEVMKERFMATPHAYK</sequence>
<proteinExistence type="predicted"/>
<protein>
    <recommendedName>
        <fullName evidence="3">G-patch domain-containing protein</fullName>
    </recommendedName>
</protein>
<evidence type="ECO:0008006" key="3">
    <source>
        <dbReference type="Google" id="ProtNLM"/>
    </source>
</evidence>
<dbReference type="Proteomes" id="UP001454036">
    <property type="component" value="Unassembled WGS sequence"/>
</dbReference>
<dbReference type="EMBL" id="BAABME010001022">
    <property type="protein sequence ID" value="GAA0147060.1"/>
    <property type="molecule type" value="Genomic_DNA"/>
</dbReference>
<evidence type="ECO:0000313" key="1">
    <source>
        <dbReference type="EMBL" id="GAA0147060.1"/>
    </source>
</evidence>
<gene>
    <name evidence="1" type="ORF">LIER_06855</name>
</gene>
<accession>A0AAV3P638</accession>
<dbReference type="AlphaFoldDB" id="A0AAV3P638"/>
<evidence type="ECO:0000313" key="2">
    <source>
        <dbReference type="Proteomes" id="UP001454036"/>
    </source>
</evidence>
<organism evidence="1 2">
    <name type="scientific">Lithospermum erythrorhizon</name>
    <name type="common">Purple gromwell</name>
    <name type="synonym">Lithospermum officinale var. erythrorhizon</name>
    <dbReference type="NCBI Taxonomy" id="34254"/>
    <lineage>
        <taxon>Eukaryota</taxon>
        <taxon>Viridiplantae</taxon>
        <taxon>Streptophyta</taxon>
        <taxon>Embryophyta</taxon>
        <taxon>Tracheophyta</taxon>
        <taxon>Spermatophyta</taxon>
        <taxon>Magnoliopsida</taxon>
        <taxon>eudicotyledons</taxon>
        <taxon>Gunneridae</taxon>
        <taxon>Pentapetalae</taxon>
        <taxon>asterids</taxon>
        <taxon>lamiids</taxon>
        <taxon>Boraginales</taxon>
        <taxon>Boraginaceae</taxon>
        <taxon>Boraginoideae</taxon>
        <taxon>Lithospermeae</taxon>
        <taxon>Lithospermum</taxon>
    </lineage>
</organism>
<reference evidence="1 2" key="1">
    <citation type="submission" date="2024-01" db="EMBL/GenBank/DDBJ databases">
        <title>The complete chloroplast genome sequence of Lithospermum erythrorhizon: insights into the phylogenetic relationship among Boraginaceae species and the maternal lineages of purple gromwells.</title>
        <authorList>
            <person name="Okada T."/>
            <person name="Watanabe K."/>
        </authorList>
    </citation>
    <scope>NUCLEOTIDE SEQUENCE [LARGE SCALE GENOMIC DNA]</scope>
</reference>
<keyword evidence="2" id="KW-1185">Reference proteome</keyword>